<organism evidence="2 3">
    <name type="scientific">Dinghuibacter silviterrae</name>
    <dbReference type="NCBI Taxonomy" id="1539049"/>
    <lineage>
        <taxon>Bacteria</taxon>
        <taxon>Pseudomonadati</taxon>
        <taxon>Bacteroidota</taxon>
        <taxon>Chitinophagia</taxon>
        <taxon>Chitinophagales</taxon>
        <taxon>Chitinophagaceae</taxon>
        <taxon>Dinghuibacter</taxon>
    </lineage>
</organism>
<gene>
    <name evidence="2" type="ORF">EDB95_1800</name>
</gene>
<protein>
    <recommendedName>
        <fullName evidence="4">Outer membrane protein with beta-barrel domain</fullName>
    </recommendedName>
</protein>
<dbReference type="AlphaFoldDB" id="A0A4R8DUE2"/>
<feature type="signal peptide" evidence="1">
    <location>
        <begin position="1"/>
        <end position="21"/>
    </location>
</feature>
<evidence type="ECO:0000313" key="3">
    <source>
        <dbReference type="Proteomes" id="UP000294498"/>
    </source>
</evidence>
<reference evidence="2 3" key="1">
    <citation type="submission" date="2019-03" db="EMBL/GenBank/DDBJ databases">
        <title>Genomic Encyclopedia of Type Strains, Phase IV (KMG-IV): sequencing the most valuable type-strain genomes for metagenomic binning, comparative biology and taxonomic classification.</title>
        <authorList>
            <person name="Goeker M."/>
        </authorList>
    </citation>
    <scope>NUCLEOTIDE SEQUENCE [LARGE SCALE GENOMIC DNA]</scope>
    <source>
        <strain evidence="2 3">DSM 100059</strain>
    </source>
</reference>
<accession>A0A4R8DUE2</accession>
<evidence type="ECO:0000313" key="2">
    <source>
        <dbReference type="EMBL" id="TDX00771.1"/>
    </source>
</evidence>
<dbReference type="Proteomes" id="UP000294498">
    <property type="component" value="Unassembled WGS sequence"/>
</dbReference>
<comment type="caution">
    <text evidence="2">The sequence shown here is derived from an EMBL/GenBank/DDBJ whole genome shotgun (WGS) entry which is preliminary data.</text>
</comment>
<keyword evidence="3" id="KW-1185">Reference proteome</keyword>
<evidence type="ECO:0000256" key="1">
    <source>
        <dbReference type="SAM" id="SignalP"/>
    </source>
</evidence>
<name>A0A4R8DUE2_9BACT</name>
<dbReference type="EMBL" id="SODV01000001">
    <property type="protein sequence ID" value="TDX00771.1"/>
    <property type="molecule type" value="Genomic_DNA"/>
</dbReference>
<proteinExistence type="predicted"/>
<sequence length="209" mass="22680">MKNIQVLLCLALLAGAVPAGAQTVSGAAPANAPSAAHAAQPLKAYGVADVGWATPAPGFLGIASGGLRHGRWSWGVATGLDNAGITSVPVLAETRWRLQNRLQNRPQNNLQNNLQNTLEVFQQVGANAVTQKPGKGFTETQYRAGIYLRGGLAWRPVKSRLWLSAGYRYRTYDEKVMGNFDTPGWGFTLHRHLSEWAGFLSVDWRWGAK</sequence>
<feature type="chain" id="PRO_5020274244" description="Outer membrane protein with beta-barrel domain" evidence="1">
    <location>
        <begin position="22"/>
        <end position="209"/>
    </location>
</feature>
<keyword evidence="1" id="KW-0732">Signal</keyword>
<evidence type="ECO:0008006" key="4">
    <source>
        <dbReference type="Google" id="ProtNLM"/>
    </source>
</evidence>
<dbReference type="RefSeq" id="WP_133992741.1">
    <property type="nucleotide sequence ID" value="NZ_SODV01000001.1"/>
</dbReference>